<dbReference type="Proteomes" id="UP000238823">
    <property type="component" value="Unassembled WGS sequence"/>
</dbReference>
<proteinExistence type="predicted"/>
<keyword evidence="2" id="KW-0732">Signal</keyword>
<sequence length="428" mass="45830">MHASTLVLALLLTPPAPAPTADEHHHGVVELTGPALTFDESLGATASTAWVRGLEESAQRKRELDQSIPRVTSGPQVQVMPGARVYPSEVTGFEIQVTATQAWSLDGYGRKRIAAAKSETEVIEVEARAQALEQQLAAAHAWIRLHAVELELELAKSELASMQELVATMIRAQEAGVVTRADVAQSRVLHAQAEAHVNDLQGAVHDLGLVLARETGSDASKPLVTRGDFPNITLPSEDELRRRFAELDSLPAVAKQRLLARSERARAAEAKAASATSLNAGFSVQREAGSDVVVFGVLGANVSVGAGARTQGQATAAARRAEAEAEATALALQATLTTAMHELHHTQGQLEILGEHSLPAHAALVASREQALAMGEGTQAELLRARAEHSAINRDYLEAQAEWVWARVEVWLYYEAFVAEQRDGEGSR</sequence>
<dbReference type="RefSeq" id="WP_106092170.1">
    <property type="nucleotide sequence ID" value="NZ_PVNL01000107.1"/>
</dbReference>
<dbReference type="GO" id="GO:0015562">
    <property type="term" value="F:efflux transmembrane transporter activity"/>
    <property type="evidence" value="ECO:0007669"/>
    <property type="project" value="InterPro"/>
</dbReference>
<dbReference type="Gene3D" id="1.20.1600.10">
    <property type="entry name" value="Outer membrane efflux proteins (OEP)"/>
    <property type="match status" value="1"/>
</dbReference>
<comment type="caution">
    <text evidence="3">The sequence shown here is derived from an EMBL/GenBank/DDBJ whole genome shotgun (WGS) entry which is preliminary data.</text>
</comment>
<dbReference type="SUPFAM" id="SSF56954">
    <property type="entry name" value="Outer membrane efflux proteins (OEP)"/>
    <property type="match status" value="1"/>
</dbReference>
<evidence type="ECO:0000313" key="4">
    <source>
        <dbReference type="Proteomes" id="UP000238823"/>
    </source>
</evidence>
<name>A0A2S9YFC0_9BACT</name>
<dbReference type="InterPro" id="IPR010131">
    <property type="entry name" value="MdtP/NodT-like"/>
</dbReference>
<feature type="coiled-coil region" evidence="1">
    <location>
        <begin position="115"/>
        <end position="165"/>
    </location>
</feature>
<reference evidence="3 4" key="1">
    <citation type="submission" date="2018-03" db="EMBL/GenBank/DDBJ databases">
        <title>Draft Genome Sequences of the Obligatory Marine Myxobacteria Enhygromyxa salina SWB007.</title>
        <authorList>
            <person name="Poehlein A."/>
            <person name="Moghaddam J.A."/>
            <person name="Harms H."/>
            <person name="Alanjari M."/>
            <person name="Koenig G.M."/>
            <person name="Daniel R."/>
            <person name="Schaeberle T.F."/>
        </authorList>
    </citation>
    <scope>NUCLEOTIDE SEQUENCE [LARGE SCALE GENOMIC DNA]</scope>
    <source>
        <strain evidence="3 4">SWB007</strain>
    </source>
</reference>
<organism evidence="3 4">
    <name type="scientific">Enhygromyxa salina</name>
    <dbReference type="NCBI Taxonomy" id="215803"/>
    <lineage>
        <taxon>Bacteria</taxon>
        <taxon>Pseudomonadati</taxon>
        <taxon>Myxococcota</taxon>
        <taxon>Polyangia</taxon>
        <taxon>Nannocystales</taxon>
        <taxon>Nannocystaceae</taxon>
        <taxon>Enhygromyxa</taxon>
    </lineage>
</organism>
<protein>
    <submittedName>
        <fullName evidence="3">Outer membrane efflux protein</fullName>
    </submittedName>
</protein>
<evidence type="ECO:0000256" key="1">
    <source>
        <dbReference type="SAM" id="Coils"/>
    </source>
</evidence>
<keyword evidence="1" id="KW-0175">Coiled coil</keyword>
<gene>
    <name evidence="3" type="ORF">ENSA7_52840</name>
</gene>
<dbReference type="OrthoDB" id="5496587at2"/>
<evidence type="ECO:0000256" key="2">
    <source>
        <dbReference type="SAM" id="SignalP"/>
    </source>
</evidence>
<accession>A0A2S9YFC0</accession>
<dbReference type="AlphaFoldDB" id="A0A2S9YFC0"/>
<dbReference type="EMBL" id="PVNL01000107">
    <property type="protein sequence ID" value="PRQ03817.1"/>
    <property type="molecule type" value="Genomic_DNA"/>
</dbReference>
<evidence type="ECO:0000313" key="3">
    <source>
        <dbReference type="EMBL" id="PRQ03817.1"/>
    </source>
</evidence>
<dbReference type="PANTHER" id="PTHR30203">
    <property type="entry name" value="OUTER MEMBRANE CATION EFFLUX PROTEIN"/>
    <property type="match status" value="1"/>
</dbReference>
<feature type="signal peptide" evidence="2">
    <location>
        <begin position="1"/>
        <end position="18"/>
    </location>
</feature>
<feature type="chain" id="PRO_5015469067" evidence="2">
    <location>
        <begin position="19"/>
        <end position="428"/>
    </location>
</feature>